<keyword evidence="2" id="KW-1185">Reference proteome</keyword>
<proteinExistence type="predicted"/>
<comment type="caution">
    <text evidence="1">The sequence shown here is derived from an EMBL/GenBank/DDBJ whole genome shotgun (WGS) entry which is preliminary data.</text>
</comment>
<dbReference type="PROSITE" id="PS51257">
    <property type="entry name" value="PROKAR_LIPOPROTEIN"/>
    <property type="match status" value="1"/>
</dbReference>
<dbReference type="SUPFAM" id="SSF101898">
    <property type="entry name" value="NHL repeat"/>
    <property type="match status" value="1"/>
</dbReference>
<dbReference type="Proteomes" id="UP000316371">
    <property type="component" value="Unassembled WGS sequence"/>
</dbReference>
<organism evidence="1 2">
    <name type="scientific">Flavobacterium restrictum</name>
    <dbReference type="NCBI Taxonomy" id="2594428"/>
    <lineage>
        <taxon>Bacteria</taxon>
        <taxon>Pseudomonadati</taxon>
        <taxon>Bacteroidota</taxon>
        <taxon>Flavobacteriia</taxon>
        <taxon>Flavobacteriales</taxon>
        <taxon>Flavobacteriaceae</taxon>
        <taxon>Flavobacterium</taxon>
    </lineage>
</organism>
<evidence type="ECO:0000313" key="1">
    <source>
        <dbReference type="EMBL" id="TRX41342.1"/>
    </source>
</evidence>
<gene>
    <name evidence="1" type="ORF">FNW21_04395</name>
</gene>
<protein>
    <recommendedName>
        <fullName evidence="3">SdiA-regulated family protein</fullName>
    </recommendedName>
</protein>
<evidence type="ECO:0000313" key="2">
    <source>
        <dbReference type="Proteomes" id="UP000316371"/>
    </source>
</evidence>
<dbReference type="RefSeq" id="WP_144255530.1">
    <property type="nucleotide sequence ID" value="NZ_VJZT01000003.1"/>
</dbReference>
<name>A0A553E8Q0_9FLAO</name>
<dbReference type="OrthoDB" id="5599486at2"/>
<dbReference type="AlphaFoldDB" id="A0A553E8Q0"/>
<evidence type="ECO:0008006" key="3">
    <source>
        <dbReference type="Google" id="ProtNLM"/>
    </source>
</evidence>
<sequence length="292" mass="32758">MKNSCVIISLLFLLACQKDTSVLETKFLLPKNLKEVSGMTYDTATKLLWVLEDSGNTNVLYALNSNTGTVEKSLPVLNTKNIDWEELTKDTAGNVYIGDFGNNDNVRQDLCIYKIAKSELNKSQAQPAYKISFSFPEQTDFPPKKSAMFYDTEAFFEYQGSFYLFTKNRSKNFDGTSLVYKIANKPGLQSARLIGKLKTCSNYNSCQITGATISPDATQVVLLCHDKVFVYEGFTGDNFLNGKRSQYDLNHFSQKESICFLDSNQILLADEHSKGLKAKVYATSLKKLKSKS</sequence>
<reference evidence="1 2" key="1">
    <citation type="submission" date="2019-07" db="EMBL/GenBank/DDBJ databases">
        <title>Novel species of Flavobacterium.</title>
        <authorList>
            <person name="Liu Q."/>
            <person name="Xin Y.-H."/>
        </authorList>
    </citation>
    <scope>NUCLEOTIDE SEQUENCE [LARGE SCALE GENOMIC DNA]</scope>
    <source>
        <strain evidence="1 2">LB1R34</strain>
    </source>
</reference>
<dbReference type="EMBL" id="VJZT01000003">
    <property type="protein sequence ID" value="TRX41342.1"/>
    <property type="molecule type" value="Genomic_DNA"/>
</dbReference>
<accession>A0A553E8Q0</accession>